<evidence type="ECO:0000259" key="3">
    <source>
        <dbReference type="Pfam" id="PF25043"/>
    </source>
</evidence>
<evidence type="ECO:0000259" key="2">
    <source>
        <dbReference type="Pfam" id="PF11443"/>
    </source>
</evidence>
<dbReference type="RefSeq" id="XP_066799517.1">
    <property type="nucleotide sequence ID" value="XM_066949825.1"/>
</dbReference>
<dbReference type="InterPro" id="IPR056690">
    <property type="entry name" value="DUF7788"/>
</dbReference>
<feature type="compositionally biased region" description="Polar residues" evidence="1">
    <location>
        <begin position="1"/>
        <end position="20"/>
    </location>
</feature>
<dbReference type="PIRSF" id="PIRSF015417">
    <property type="entry name" value="T31B5_30_vWA"/>
    <property type="match status" value="1"/>
</dbReference>
<accession>A0AAW0YTK7</accession>
<dbReference type="KEGG" id="kne:92184003"/>
<dbReference type="InterPro" id="IPR036465">
    <property type="entry name" value="vWFA_dom_sf"/>
</dbReference>
<dbReference type="InterPro" id="IPR058580">
    <property type="entry name" value="DUF2828"/>
</dbReference>
<feature type="compositionally biased region" description="Basic and acidic residues" evidence="1">
    <location>
        <begin position="752"/>
        <end position="774"/>
    </location>
</feature>
<name>A0AAW0YTK7_9TREE</name>
<feature type="domain" description="DUF7788" evidence="3">
    <location>
        <begin position="545"/>
        <end position="786"/>
    </location>
</feature>
<feature type="domain" description="DUF2828" evidence="2">
    <location>
        <begin position="93"/>
        <end position="539"/>
    </location>
</feature>
<dbReference type="EMBL" id="JBCAWK010000014">
    <property type="protein sequence ID" value="KAK8843953.1"/>
    <property type="molecule type" value="Genomic_DNA"/>
</dbReference>
<evidence type="ECO:0000256" key="1">
    <source>
        <dbReference type="SAM" id="MobiDB-lite"/>
    </source>
</evidence>
<keyword evidence="5" id="KW-1185">Reference proteome</keyword>
<sequence>MTNPLQTSMSELQIQPTSGPSRTSSRKKASTKDWSLPPAFLSLLANRPEQLYDTLLPAPEGDHSHDQPDLSSDPPVPSAPFLDAMKRAPNILTEKGAFAYDSSQSPLVDLFFDLSPGIEAPHLFDLLEKAWKMDPLATLKIVFHARSIHEGKGYRDGFFRAMGWIWDKHPRTLLQNLDMIVKPTCQRPREGKRERAKRDAREERAMKKGDGVVALDDNGDIVFDEEEIQYPARPHGSFDDLIALLVLYVNGQLSSSYTGRLTALDESLAPSFQAEYFKESRLNLTSNSQSKRNREGFKHILKRAKKDKDSFHAKIWRAPDGTTKHRLLHERSNDLLANDIKYQVLYLTILHLFVDYIKADLSLLDKHKDFLSLPAEQRRPFTGDASPHLFGMSYASKWVPTPAHGADRQVFFATALSLFLYPRAGVNWARQRLQKEILTPLRASLAVPEVNMSNGSWRINYQKVPSRSMARNSVAFLHHDRERFEIYLDKVSKGVASISGASLMPHEIVFDAEHGKNPIRKRLGDLQWSRLVDSIRSSSKHPLSNCLAIADVSGSMGSYTMTKKKDPAPIMPCLALTLLLGELAAPPWNGSFITFSSNPTCEFIDPSLPLSDRAAALSRAHWEMSTNFYKVFDLILETAKREKLAPDDMVKKLFVFSDMQFDQAARGEYGETEHQTIQRKFTEAGYPMPELVYWNLATRDEGAPKPVLADTAGVSLFSGYSGSLMKFFLGRADEPVENDLHTQSDKEDDFEEINHEGKPVEKRSGSVKDAEKVKKKDNPLDAVMKVISTKSFSDLRVVD</sequence>
<gene>
    <name evidence="4" type="ORF">IAR55_006745</name>
</gene>
<proteinExistence type="predicted"/>
<dbReference type="AlphaFoldDB" id="A0AAW0YTK7"/>
<dbReference type="Pfam" id="PF25043">
    <property type="entry name" value="DUF7788"/>
    <property type="match status" value="1"/>
</dbReference>
<dbReference type="PANTHER" id="PTHR31373:SF27">
    <property type="entry name" value="TROVE DOMAIN-CONTAINING PROTEIN"/>
    <property type="match status" value="1"/>
</dbReference>
<dbReference type="InterPro" id="IPR011205">
    <property type="entry name" value="UCP015417_vWA"/>
</dbReference>
<dbReference type="GeneID" id="92184003"/>
<comment type="caution">
    <text evidence="4">The sequence shown here is derived from an EMBL/GenBank/DDBJ whole genome shotgun (WGS) entry which is preliminary data.</text>
</comment>
<dbReference type="Proteomes" id="UP001388673">
    <property type="component" value="Unassembled WGS sequence"/>
</dbReference>
<feature type="region of interest" description="Disordered" evidence="1">
    <location>
        <begin position="54"/>
        <end position="79"/>
    </location>
</feature>
<dbReference type="PANTHER" id="PTHR31373">
    <property type="entry name" value="OS06G0652100 PROTEIN"/>
    <property type="match status" value="1"/>
</dbReference>
<dbReference type="Pfam" id="PF11443">
    <property type="entry name" value="DUF2828"/>
    <property type="match status" value="1"/>
</dbReference>
<feature type="region of interest" description="Disordered" evidence="1">
    <location>
        <begin position="1"/>
        <end position="33"/>
    </location>
</feature>
<organism evidence="4 5">
    <name type="scientific">Kwoniella newhampshirensis</name>
    <dbReference type="NCBI Taxonomy" id="1651941"/>
    <lineage>
        <taxon>Eukaryota</taxon>
        <taxon>Fungi</taxon>
        <taxon>Dikarya</taxon>
        <taxon>Basidiomycota</taxon>
        <taxon>Agaricomycotina</taxon>
        <taxon>Tremellomycetes</taxon>
        <taxon>Tremellales</taxon>
        <taxon>Cryptococcaceae</taxon>
        <taxon>Kwoniella</taxon>
    </lineage>
</organism>
<evidence type="ECO:0000313" key="4">
    <source>
        <dbReference type="EMBL" id="KAK8843953.1"/>
    </source>
</evidence>
<protein>
    <submittedName>
        <fullName evidence="4">Uncharacterized protein</fullName>
    </submittedName>
</protein>
<evidence type="ECO:0000313" key="5">
    <source>
        <dbReference type="Proteomes" id="UP001388673"/>
    </source>
</evidence>
<feature type="region of interest" description="Disordered" evidence="1">
    <location>
        <begin position="741"/>
        <end position="774"/>
    </location>
</feature>
<reference evidence="4 5" key="1">
    <citation type="journal article" date="2024" name="bioRxiv">
        <title>Comparative genomics of Cryptococcus and Kwoniella reveals pathogenesis evolution and contrasting karyotype dynamics via intercentromeric recombination or chromosome fusion.</title>
        <authorList>
            <person name="Coelho M.A."/>
            <person name="David-Palma M."/>
            <person name="Shea T."/>
            <person name="Bowers K."/>
            <person name="McGinley-Smith S."/>
            <person name="Mohammad A.W."/>
            <person name="Gnirke A."/>
            <person name="Yurkov A.M."/>
            <person name="Nowrousian M."/>
            <person name="Sun S."/>
            <person name="Cuomo C.A."/>
            <person name="Heitman J."/>
        </authorList>
    </citation>
    <scope>NUCLEOTIDE SEQUENCE [LARGE SCALE GENOMIC DNA]</scope>
    <source>
        <strain evidence="4 5">CBS 13917</strain>
    </source>
</reference>
<dbReference type="SUPFAM" id="SSF53300">
    <property type="entry name" value="vWA-like"/>
    <property type="match status" value="1"/>
</dbReference>
<dbReference type="Gene3D" id="3.40.50.410">
    <property type="entry name" value="von Willebrand factor, type A domain"/>
    <property type="match status" value="1"/>
</dbReference>